<keyword evidence="8 11" id="KW-1133">Transmembrane helix</keyword>
<evidence type="ECO:0000256" key="6">
    <source>
        <dbReference type="ARBA" id="ARBA00022692"/>
    </source>
</evidence>
<keyword evidence="9" id="KW-0443">Lipid metabolism</keyword>
<dbReference type="GeneID" id="300266280"/>
<dbReference type="GO" id="GO:0005886">
    <property type="term" value="C:plasma membrane"/>
    <property type="evidence" value="ECO:0007669"/>
    <property type="project" value="UniProtKB-SubCell"/>
</dbReference>
<keyword evidence="2" id="KW-1003">Cell membrane</keyword>
<keyword evidence="10 11" id="KW-0472">Membrane</keyword>
<proteinExistence type="predicted"/>
<evidence type="ECO:0000256" key="9">
    <source>
        <dbReference type="ARBA" id="ARBA00023098"/>
    </source>
</evidence>
<protein>
    <submittedName>
        <fullName evidence="13">Undecaprenyl phosphate-alpha-L-ara4N flippase subunit ArnF</fullName>
    </submittedName>
</protein>
<evidence type="ECO:0000256" key="3">
    <source>
        <dbReference type="ARBA" id="ARBA00022516"/>
    </source>
</evidence>
<evidence type="ECO:0000256" key="8">
    <source>
        <dbReference type="ARBA" id="ARBA00022989"/>
    </source>
</evidence>
<evidence type="ECO:0000313" key="13">
    <source>
        <dbReference type="EMBL" id="SEP95091.1"/>
    </source>
</evidence>
<evidence type="ECO:0000259" key="12">
    <source>
        <dbReference type="Pfam" id="PF00892"/>
    </source>
</evidence>
<dbReference type="InterPro" id="IPR000390">
    <property type="entry name" value="Small_drug/metabolite_transptr"/>
</dbReference>
<dbReference type="RefSeq" id="WP_074822776.1">
    <property type="nucleotide sequence ID" value="NZ_FOEV01000003.1"/>
</dbReference>
<evidence type="ECO:0000256" key="10">
    <source>
        <dbReference type="ARBA" id="ARBA00023136"/>
    </source>
</evidence>
<keyword evidence="6 11" id="KW-0812">Transmembrane</keyword>
<keyword evidence="3" id="KW-0444">Lipid biosynthesis</keyword>
<dbReference type="Gene3D" id="1.10.3730.20">
    <property type="match status" value="1"/>
</dbReference>
<reference evidence="13 14" key="1">
    <citation type="submission" date="2016-10" db="EMBL/GenBank/DDBJ databases">
        <authorList>
            <person name="Varghese N."/>
            <person name="Submissions S."/>
        </authorList>
    </citation>
    <scope>NUCLEOTIDE SEQUENCE [LARGE SCALE GENOMIC DNA]</scope>
    <source>
        <strain evidence="13 14">LMG 21974</strain>
    </source>
</reference>
<evidence type="ECO:0000313" key="14">
    <source>
        <dbReference type="Proteomes" id="UP000183210"/>
    </source>
</evidence>
<dbReference type="InterPro" id="IPR037185">
    <property type="entry name" value="EmrE-like"/>
</dbReference>
<dbReference type="EMBL" id="FOEV01000003">
    <property type="protein sequence ID" value="SEP95091.1"/>
    <property type="molecule type" value="Genomic_DNA"/>
</dbReference>
<evidence type="ECO:0000256" key="11">
    <source>
        <dbReference type="SAM" id="Phobius"/>
    </source>
</evidence>
<keyword evidence="5" id="KW-0441">Lipid A biosynthesis</keyword>
<feature type="transmembrane region" description="Helical" evidence="11">
    <location>
        <begin position="81"/>
        <end position="99"/>
    </location>
</feature>
<keyword evidence="7" id="KW-0448">Lipopolysaccharide biosynthesis</keyword>
<comment type="subcellular location">
    <subcellularLocation>
        <location evidence="1">Cell membrane</location>
        <topology evidence="1">Multi-pass membrane protein</topology>
    </subcellularLocation>
</comment>
<keyword evidence="4" id="KW-0997">Cell inner membrane</keyword>
<evidence type="ECO:0000256" key="1">
    <source>
        <dbReference type="ARBA" id="ARBA00004651"/>
    </source>
</evidence>
<accession>A0A9X8QI76</accession>
<evidence type="ECO:0000256" key="2">
    <source>
        <dbReference type="ARBA" id="ARBA00022475"/>
    </source>
</evidence>
<dbReference type="GO" id="GO:0009103">
    <property type="term" value="P:lipopolysaccharide biosynthetic process"/>
    <property type="evidence" value="ECO:0007669"/>
    <property type="project" value="UniProtKB-KW"/>
</dbReference>
<dbReference type="SUPFAM" id="SSF103481">
    <property type="entry name" value="Multidrug resistance efflux transporter EmrE"/>
    <property type="match status" value="1"/>
</dbReference>
<sequence>MNQHRGLLLALASVCLVSLAQLSMRGSMAALPSLTEAMASPELLRQHVGALAGLLAGIACYGLSMLCWVAALSVLPLGRAYALLSLSYPLVYIAAVVVFGESITWLKSVGIALVMLGVFAIHSRRPDDSRPLAQEEL</sequence>
<dbReference type="NCBIfam" id="NF002816">
    <property type="entry name" value="PRK02971.1-2"/>
    <property type="match status" value="1"/>
</dbReference>
<organism evidence="13 14">
    <name type="scientific">Pseudomonas lutea</name>
    <dbReference type="NCBI Taxonomy" id="243924"/>
    <lineage>
        <taxon>Bacteria</taxon>
        <taxon>Pseudomonadati</taxon>
        <taxon>Pseudomonadota</taxon>
        <taxon>Gammaproteobacteria</taxon>
        <taxon>Pseudomonadales</taxon>
        <taxon>Pseudomonadaceae</taxon>
        <taxon>Pseudomonas</taxon>
    </lineage>
</organism>
<comment type="caution">
    <text evidence="13">The sequence shown here is derived from an EMBL/GenBank/DDBJ whole genome shotgun (WGS) entry which is preliminary data.</text>
</comment>
<feature type="domain" description="EamA" evidence="12">
    <location>
        <begin position="24"/>
        <end position="121"/>
    </location>
</feature>
<dbReference type="InterPro" id="IPR000620">
    <property type="entry name" value="EamA_dom"/>
</dbReference>
<name>A0A9X8QI76_9PSED</name>
<dbReference type="GO" id="GO:0009245">
    <property type="term" value="P:lipid A biosynthetic process"/>
    <property type="evidence" value="ECO:0007669"/>
    <property type="project" value="UniProtKB-KW"/>
</dbReference>
<dbReference type="Pfam" id="PF00892">
    <property type="entry name" value="EamA"/>
    <property type="match status" value="1"/>
</dbReference>
<gene>
    <name evidence="13" type="ORF">SAMN05216409_10350</name>
</gene>
<dbReference type="AlphaFoldDB" id="A0A9X8QI76"/>
<dbReference type="Proteomes" id="UP000183210">
    <property type="component" value="Unassembled WGS sequence"/>
</dbReference>
<dbReference type="GO" id="GO:0022857">
    <property type="term" value="F:transmembrane transporter activity"/>
    <property type="evidence" value="ECO:0007669"/>
    <property type="project" value="InterPro"/>
</dbReference>
<evidence type="ECO:0000256" key="7">
    <source>
        <dbReference type="ARBA" id="ARBA00022985"/>
    </source>
</evidence>
<feature type="transmembrane region" description="Helical" evidence="11">
    <location>
        <begin position="105"/>
        <end position="122"/>
    </location>
</feature>
<evidence type="ECO:0000256" key="4">
    <source>
        <dbReference type="ARBA" id="ARBA00022519"/>
    </source>
</evidence>
<dbReference type="PANTHER" id="PTHR30561:SF9">
    <property type="entry name" value="4-AMINO-4-DEOXY-L-ARABINOSE-PHOSPHOUNDECAPRENOL FLIPPASE SUBUNIT ARNF-RELATED"/>
    <property type="match status" value="1"/>
</dbReference>
<evidence type="ECO:0000256" key="5">
    <source>
        <dbReference type="ARBA" id="ARBA00022556"/>
    </source>
</evidence>
<feature type="transmembrane region" description="Helical" evidence="11">
    <location>
        <begin position="47"/>
        <end position="69"/>
    </location>
</feature>
<dbReference type="PANTHER" id="PTHR30561">
    <property type="entry name" value="SMR FAMILY PROTON-DEPENDENT DRUG EFFLUX TRANSPORTER SUGE"/>
    <property type="match status" value="1"/>
</dbReference>